<sequence length="125" mass="14601">MQEAEAEIPKQIIAPDLYSGPLPMTWTVFYSEDGSTLKRGRSTTSHHTLRWDRRLVESQEGLETKIGLRAELLTQDDQRRNIIYFISHFYLMTFYDGRKCPYTTAMDGSSRFMLHDIYISSLARE</sequence>
<reference evidence="2" key="1">
    <citation type="journal article" date="2023" name="Nat. Plants">
        <title>Single-cell RNA sequencing provides a high-resolution roadmap for understanding the multicellular compartmentation of specialized metabolism.</title>
        <authorList>
            <person name="Sun S."/>
            <person name="Shen X."/>
            <person name="Li Y."/>
            <person name="Li Y."/>
            <person name="Wang S."/>
            <person name="Li R."/>
            <person name="Zhang H."/>
            <person name="Shen G."/>
            <person name="Guo B."/>
            <person name="Wei J."/>
            <person name="Xu J."/>
            <person name="St-Pierre B."/>
            <person name="Chen S."/>
            <person name="Sun C."/>
        </authorList>
    </citation>
    <scope>NUCLEOTIDE SEQUENCE [LARGE SCALE GENOMIC DNA]</scope>
</reference>
<gene>
    <name evidence="1" type="ORF">M9H77_28786</name>
</gene>
<protein>
    <submittedName>
        <fullName evidence="1">Uncharacterized protein</fullName>
    </submittedName>
</protein>
<name>A0ACC0AKM7_CATRO</name>
<dbReference type="Proteomes" id="UP001060085">
    <property type="component" value="Linkage Group LG06"/>
</dbReference>
<comment type="caution">
    <text evidence="1">The sequence shown here is derived from an EMBL/GenBank/DDBJ whole genome shotgun (WGS) entry which is preliminary data.</text>
</comment>
<accession>A0ACC0AKM7</accession>
<keyword evidence="2" id="KW-1185">Reference proteome</keyword>
<evidence type="ECO:0000313" key="2">
    <source>
        <dbReference type="Proteomes" id="UP001060085"/>
    </source>
</evidence>
<proteinExistence type="predicted"/>
<dbReference type="EMBL" id="CM044706">
    <property type="protein sequence ID" value="KAI5659993.1"/>
    <property type="molecule type" value="Genomic_DNA"/>
</dbReference>
<organism evidence="1 2">
    <name type="scientific">Catharanthus roseus</name>
    <name type="common">Madagascar periwinkle</name>
    <name type="synonym">Vinca rosea</name>
    <dbReference type="NCBI Taxonomy" id="4058"/>
    <lineage>
        <taxon>Eukaryota</taxon>
        <taxon>Viridiplantae</taxon>
        <taxon>Streptophyta</taxon>
        <taxon>Embryophyta</taxon>
        <taxon>Tracheophyta</taxon>
        <taxon>Spermatophyta</taxon>
        <taxon>Magnoliopsida</taxon>
        <taxon>eudicotyledons</taxon>
        <taxon>Gunneridae</taxon>
        <taxon>Pentapetalae</taxon>
        <taxon>asterids</taxon>
        <taxon>lamiids</taxon>
        <taxon>Gentianales</taxon>
        <taxon>Apocynaceae</taxon>
        <taxon>Rauvolfioideae</taxon>
        <taxon>Vinceae</taxon>
        <taxon>Catharanthinae</taxon>
        <taxon>Catharanthus</taxon>
    </lineage>
</organism>
<evidence type="ECO:0000313" key="1">
    <source>
        <dbReference type="EMBL" id="KAI5659993.1"/>
    </source>
</evidence>